<dbReference type="AlphaFoldDB" id="A0A9Q3D744"/>
<evidence type="ECO:0000313" key="2">
    <source>
        <dbReference type="Proteomes" id="UP000765509"/>
    </source>
</evidence>
<sequence length="140" mass="16093">MGSWESLDENPWLMDTDISWTEKGEPWINIQQESNECSECSLPLNPNSFPEISRISLPNIGFDDIFVHESTPKDCFEDIALSKLPGFKLKKLEFLELLTWETTIGIQYLNLQKIIENHCTGELGNFRNGSICKIKKSRQV</sequence>
<reference evidence="1" key="1">
    <citation type="submission" date="2021-03" db="EMBL/GenBank/DDBJ databases">
        <title>Draft genome sequence of rust myrtle Austropuccinia psidii MF-1, a brazilian biotype.</title>
        <authorList>
            <person name="Quecine M.C."/>
            <person name="Pachon D.M.R."/>
            <person name="Bonatelli M.L."/>
            <person name="Correr F.H."/>
            <person name="Franceschini L.M."/>
            <person name="Leite T.F."/>
            <person name="Margarido G.R.A."/>
            <person name="Almeida C.A."/>
            <person name="Ferrarezi J.A."/>
            <person name="Labate C.A."/>
        </authorList>
    </citation>
    <scope>NUCLEOTIDE SEQUENCE</scope>
    <source>
        <strain evidence="1">MF-1</strain>
    </source>
</reference>
<comment type="caution">
    <text evidence="1">The sequence shown here is derived from an EMBL/GenBank/DDBJ whole genome shotgun (WGS) entry which is preliminary data.</text>
</comment>
<name>A0A9Q3D744_9BASI</name>
<evidence type="ECO:0000313" key="1">
    <source>
        <dbReference type="EMBL" id="MBW0495553.1"/>
    </source>
</evidence>
<gene>
    <name evidence="1" type="ORF">O181_035268</name>
</gene>
<dbReference type="Proteomes" id="UP000765509">
    <property type="component" value="Unassembled WGS sequence"/>
</dbReference>
<protein>
    <submittedName>
        <fullName evidence="1">Uncharacterized protein</fullName>
    </submittedName>
</protein>
<proteinExistence type="predicted"/>
<accession>A0A9Q3D744</accession>
<dbReference type="EMBL" id="AVOT02013157">
    <property type="protein sequence ID" value="MBW0495553.1"/>
    <property type="molecule type" value="Genomic_DNA"/>
</dbReference>
<organism evidence="1 2">
    <name type="scientific">Austropuccinia psidii MF-1</name>
    <dbReference type="NCBI Taxonomy" id="1389203"/>
    <lineage>
        <taxon>Eukaryota</taxon>
        <taxon>Fungi</taxon>
        <taxon>Dikarya</taxon>
        <taxon>Basidiomycota</taxon>
        <taxon>Pucciniomycotina</taxon>
        <taxon>Pucciniomycetes</taxon>
        <taxon>Pucciniales</taxon>
        <taxon>Sphaerophragmiaceae</taxon>
        <taxon>Austropuccinia</taxon>
    </lineage>
</organism>
<keyword evidence="2" id="KW-1185">Reference proteome</keyword>